<proteinExistence type="predicted"/>
<feature type="domain" description="HTH luxR-type" evidence="6">
    <location>
        <begin position="159"/>
        <end position="224"/>
    </location>
</feature>
<evidence type="ECO:0000256" key="5">
    <source>
        <dbReference type="PROSITE-ProRule" id="PRU00169"/>
    </source>
</evidence>
<dbReference type="Pfam" id="PF00072">
    <property type="entry name" value="Response_reg"/>
    <property type="match status" value="1"/>
</dbReference>
<name>Q1AT46_RUBXD</name>
<dbReference type="GO" id="GO:0003677">
    <property type="term" value="F:DNA binding"/>
    <property type="evidence" value="ECO:0007669"/>
    <property type="project" value="UniProtKB-KW"/>
</dbReference>
<dbReference type="GO" id="GO:0000160">
    <property type="term" value="P:phosphorelay signal transduction system"/>
    <property type="evidence" value="ECO:0007669"/>
    <property type="project" value="InterPro"/>
</dbReference>
<dbReference type="SMART" id="SM00421">
    <property type="entry name" value="HTH_LUXR"/>
    <property type="match status" value="1"/>
</dbReference>
<accession>Q1AT46</accession>
<dbReference type="EMBL" id="CP000386">
    <property type="protein sequence ID" value="ABG05432.1"/>
    <property type="molecule type" value="Genomic_DNA"/>
</dbReference>
<dbReference type="InterPro" id="IPR016032">
    <property type="entry name" value="Sig_transdc_resp-reg_C-effctor"/>
</dbReference>
<dbReference type="InterPro" id="IPR039420">
    <property type="entry name" value="WalR-like"/>
</dbReference>
<dbReference type="PROSITE" id="PS50110">
    <property type="entry name" value="RESPONSE_REGULATORY"/>
    <property type="match status" value="1"/>
</dbReference>
<dbReference type="InterPro" id="IPR000792">
    <property type="entry name" value="Tscrpt_reg_LuxR_C"/>
</dbReference>
<keyword evidence="4" id="KW-0804">Transcription</keyword>
<keyword evidence="9" id="KW-1185">Reference proteome</keyword>
<dbReference type="RefSeq" id="WP_011565443.1">
    <property type="nucleotide sequence ID" value="NC_008148.1"/>
</dbReference>
<keyword evidence="1 5" id="KW-0597">Phosphoprotein</keyword>
<gene>
    <name evidence="8" type="ordered locus">Rxyl_2511</name>
</gene>
<dbReference type="KEGG" id="rxy:Rxyl_2511"/>
<dbReference type="InterPro" id="IPR058245">
    <property type="entry name" value="NreC/VraR/RcsB-like_REC"/>
</dbReference>
<dbReference type="CDD" id="cd06170">
    <property type="entry name" value="LuxR_C_like"/>
    <property type="match status" value="1"/>
</dbReference>
<dbReference type="SMART" id="SM00448">
    <property type="entry name" value="REC"/>
    <property type="match status" value="1"/>
</dbReference>
<dbReference type="PROSITE" id="PS00622">
    <property type="entry name" value="HTH_LUXR_1"/>
    <property type="match status" value="1"/>
</dbReference>
<dbReference type="PANTHER" id="PTHR43214:SF24">
    <property type="entry name" value="TRANSCRIPTIONAL REGULATORY PROTEIN NARL-RELATED"/>
    <property type="match status" value="1"/>
</dbReference>
<dbReference type="PROSITE" id="PS50043">
    <property type="entry name" value="HTH_LUXR_2"/>
    <property type="match status" value="1"/>
</dbReference>
<reference evidence="8 9" key="1">
    <citation type="submission" date="2006-06" db="EMBL/GenBank/DDBJ databases">
        <title>Complete sequence of Rubrobacter xylanophilus DSM 9941.</title>
        <authorList>
            <consortium name="US DOE Joint Genome Institute"/>
            <person name="Copeland A."/>
            <person name="Lucas S."/>
            <person name="Lapidus A."/>
            <person name="Barry K."/>
            <person name="Detter J.C."/>
            <person name="Glavina del Rio T."/>
            <person name="Hammon N."/>
            <person name="Israni S."/>
            <person name="Dalin E."/>
            <person name="Tice H."/>
            <person name="Pitluck S."/>
            <person name="Munk A.C."/>
            <person name="Brettin T."/>
            <person name="Bruce D."/>
            <person name="Han C."/>
            <person name="Tapia R."/>
            <person name="Gilna P."/>
            <person name="Schmutz J."/>
            <person name="Larimer F."/>
            <person name="Land M."/>
            <person name="Hauser L."/>
            <person name="Kyrpides N."/>
            <person name="Lykidis A."/>
            <person name="da Costa M.S."/>
            <person name="Rainey F.A."/>
            <person name="Empadinhas N."/>
            <person name="Jolivet E."/>
            <person name="Battista J.R."/>
            <person name="Richardson P."/>
        </authorList>
    </citation>
    <scope>NUCLEOTIDE SEQUENCE [LARGE SCALE GENOMIC DNA]</scope>
    <source>
        <strain evidence="9">DSM 9941 / NBRC 16129 / PRD-1</strain>
    </source>
</reference>
<dbReference type="STRING" id="266117.Rxyl_2511"/>
<dbReference type="SUPFAM" id="SSF46894">
    <property type="entry name" value="C-terminal effector domain of the bipartite response regulators"/>
    <property type="match status" value="1"/>
</dbReference>
<evidence type="ECO:0000256" key="2">
    <source>
        <dbReference type="ARBA" id="ARBA00023015"/>
    </source>
</evidence>
<evidence type="ECO:0000313" key="8">
    <source>
        <dbReference type="EMBL" id="ABG05432.1"/>
    </source>
</evidence>
<dbReference type="Proteomes" id="UP000006637">
    <property type="component" value="Chromosome"/>
</dbReference>
<dbReference type="AlphaFoldDB" id="Q1AT46"/>
<evidence type="ECO:0000256" key="1">
    <source>
        <dbReference type="ARBA" id="ARBA00022553"/>
    </source>
</evidence>
<dbReference type="InterPro" id="IPR011006">
    <property type="entry name" value="CheY-like_superfamily"/>
</dbReference>
<evidence type="ECO:0000259" key="6">
    <source>
        <dbReference type="PROSITE" id="PS50043"/>
    </source>
</evidence>
<organism evidence="8 9">
    <name type="scientific">Rubrobacter xylanophilus (strain DSM 9941 / JCM 11954 / NBRC 16129 / PRD-1)</name>
    <dbReference type="NCBI Taxonomy" id="266117"/>
    <lineage>
        <taxon>Bacteria</taxon>
        <taxon>Bacillati</taxon>
        <taxon>Actinomycetota</taxon>
        <taxon>Rubrobacteria</taxon>
        <taxon>Rubrobacterales</taxon>
        <taxon>Rubrobacteraceae</taxon>
        <taxon>Rubrobacter</taxon>
    </lineage>
</organism>
<dbReference type="GO" id="GO:0006355">
    <property type="term" value="P:regulation of DNA-templated transcription"/>
    <property type="evidence" value="ECO:0007669"/>
    <property type="project" value="InterPro"/>
</dbReference>
<dbReference type="Gene3D" id="3.40.50.2300">
    <property type="match status" value="1"/>
</dbReference>
<dbReference type="Pfam" id="PF00196">
    <property type="entry name" value="GerE"/>
    <property type="match status" value="1"/>
</dbReference>
<dbReference type="OrthoDB" id="154278at2"/>
<feature type="domain" description="Response regulatory" evidence="7">
    <location>
        <begin position="9"/>
        <end position="125"/>
    </location>
</feature>
<dbReference type="SUPFAM" id="SSF52172">
    <property type="entry name" value="CheY-like"/>
    <property type="match status" value="1"/>
</dbReference>
<keyword evidence="3" id="KW-0238">DNA-binding</keyword>
<evidence type="ECO:0000256" key="3">
    <source>
        <dbReference type="ARBA" id="ARBA00023125"/>
    </source>
</evidence>
<dbReference type="PhylomeDB" id="Q1AT46"/>
<dbReference type="HOGENOM" id="CLU_000445_90_10_11"/>
<evidence type="ECO:0000259" key="7">
    <source>
        <dbReference type="PROSITE" id="PS50110"/>
    </source>
</evidence>
<keyword evidence="2" id="KW-0805">Transcription regulation</keyword>
<dbReference type="CDD" id="cd17535">
    <property type="entry name" value="REC_NarL-like"/>
    <property type="match status" value="1"/>
</dbReference>
<feature type="modified residue" description="4-aspartylphosphate" evidence="5">
    <location>
        <position position="60"/>
    </location>
</feature>
<dbReference type="PANTHER" id="PTHR43214">
    <property type="entry name" value="TWO-COMPONENT RESPONSE REGULATOR"/>
    <property type="match status" value="1"/>
</dbReference>
<evidence type="ECO:0000313" key="9">
    <source>
        <dbReference type="Proteomes" id="UP000006637"/>
    </source>
</evidence>
<dbReference type="eggNOG" id="COG2197">
    <property type="taxonomic scope" value="Bacteria"/>
</dbReference>
<sequence>MRDERSPARLIVADDHALVRGGFRAMLASEPDLQIVGEAENGRRAVELCRSLEPDLVLMDVRMPQMDGLQATRVIKAEHPATAVLMVTTHASDDYLFEAIKAGASGYVLKEATKQQLVDSIRVTLRGEPSINQELAIQLLRRLAREAHESANSPPAKRLPELCEPLTPREIEILRLLARGLKNRQIAEHLVISPGTVKVHVQHIIAKLGVSDRTQAAVRAIELGILPPA</sequence>
<dbReference type="InterPro" id="IPR001789">
    <property type="entry name" value="Sig_transdc_resp-reg_receiver"/>
</dbReference>
<dbReference type="PRINTS" id="PR00038">
    <property type="entry name" value="HTHLUXR"/>
</dbReference>
<protein>
    <submittedName>
        <fullName evidence="8">Two component transcriptional regulator, LuxR family</fullName>
    </submittedName>
</protein>
<evidence type="ECO:0000256" key="4">
    <source>
        <dbReference type="ARBA" id="ARBA00023163"/>
    </source>
</evidence>